<name>A0A916QXG4_9RHOB</name>
<dbReference type="Proteomes" id="UP000628017">
    <property type="component" value="Unassembled WGS sequence"/>
</dbReference>
<protein>
    <submittedName>
        <fullName evidence="1">Uncharacterized protein</fullName>
    </submittedName>
</protein>
<dbReference type="InterPro" id="IPR036641">
    <property type="entry name" value="HPT_dom_sf"/>
</dbReference>
<accession>A0A916QXG4</accession>
<organism evidence="1 2">
    <name type="scientific">Neptunicoccus cionae</name>
    <dbReference type="NCBI Taxonomy" id="2035344"/>
    <lineage>
        <taxon>Bacteria</taxon>
        <taxon>Pseudomonadati</taxon>
        <taxon>Pseudomonadota</taxon>
        <taxon>Alphaproteobacteria</taxon>
        <taxon>Rhodobacterales</taxon>
        <taxon>Paracoccaceae</taxon>
        <taxon>Neptunicoccus</taxon>
    </lineage>
</organism>
<dbReference type="EMBL" id="BMKA01000002">
    <property type="protein sequence ID" value="GGA19199.1"/>
    <property type="molecule type" value="Genomic_DNA"/>
</dbReference>
<dbReference type="Gene3D" id="1.20.120.160">
    <property type="entry name" value="HPT domain"/>
    <property type="match status" value="1"/>
</dbReference>
<dbReference type="AlphaFoldDB" id="A0A916QXG4"/>
<dbReference type="GO" id="GO:0000160">
    <property type="term" value="P:phosphorelay signal transduction system"/>
    <property type="evidence" value="ECO:0007669"/>
    <property type="project" value="InterPro"/>
</dbReference>
<comment type="caution">
    <text evidence="1">The sequence shown here is derived from an EMBL/GenBank/DDBJ whole genome shotgun (WGS) entry which is preliminary data.</text>
</comment>
<reference evidence="1" key="2">
    <citation type="submission" date="2020-09" db="EMBL/GenBank/DDBJ databases">
        <authorList>
            <person name="Sun Q."/>
            <person name="Zhou Y."/>
        </authorList>
    </citation>
    <scope>NUCLEOTIDE SEQUENCE</scope>
    <source>
        <strain evidence="1">CGMCC 1.15880</strain>
    </source>
</reference>
<gene>
    <name evidence="1" type="ORF">GCM10011498_20020</name>
</gene>
<sequence>MKVGPKMTFTLTKKDTVERLTLIEKTALEKGAIETLQTNLGQGQGREVVERAACEVSDRLNGLEAALSNGDLEGAARLSNSLIAISKQIGLVSFAKVAGDLVGAIHNNDLVAIASISRRLIRQADATLFQALDYVSEHPF</sequence>
<keyword evidence="2" id="KW-1185">Reference proteome</keyword>
<evidence type="ECO:0000313" key="1">
    <source>
        <dbReference type="EMBL" id="GGA19199.1"/>
    </source>
</evidence>
<evidence type="ECO:0000313" key="2">
    <source>
        <dbReference type="Proteomes" id="UP000628017"/>
    </source>
</evidence>
<reference evidence="1" key="1">
    <citation type="journal article" date="2014" name="Int. J. Syst. Evol. Microbiol.">
        <title>Complete genome sequence of Corynebacterium casei LMG S-19264T (=DSM 44701T), isolated from a smear-ripened cheese.</title>
        <authorList>
            <consortium name="US DOE Joint Genome Institute (JGI-PGF)"/>
            <person name="Walter F."/>
            <person name="Albersmeier A."/>
            <person name="Kalinowski J."/>
            <person name="Ruckert C."/>
        </authorList>
    </citation>
    <scope>NUCLEOTIDE SEQUENCE</scope>
    <source>
        <strain evidence="1">CGMCC 1.15880</strain>
    </source>
</reference>
<dbReference type="SUPFAM" id="SSF47226">
    <property type="entry name" value="Histidine-containing phosphotransfer domain, HPT domain"/>
    <property type="match status" value="1"/>
</dbReference>
<proteinExistence type="predicted"/>